<evidence type="ECO:0000256" key="1">
    <source>
        <dbReference type="ARBA" id="ARBA00004613"/>
    </source>
</evidence>
<dbReference type="InterPro" id="IPR036382">
    <property type="entry name" value="Guanylin_sf"/>
</dbReference>
<dbReference type="AlphaFoldDB" id="A0A9B0LUG7"/>
<dbReference type="GO" id="GO:0005576">
    <property type="term" value="C:extracellular region"/>
    <property type="evidence" value="ECO:0007669"/>
    <property type="project" value="UniProtKB-SubCell"/>
</dbReference>
<keyword evidence="3" id="KW-0964">Secreted</keyword>
<evidence type="ECO:0000256" key="6">
    <source>
        <dbReference type="ARBA" id="ARBA00037765"/>
    </source>
</evidence>
<name>A0A9B0LUG7_ODORO</name>
<dbReference type="PRINTS" id="PR00774">
    <property type="entry name" value="GUANYLIN"/>
</dbReference>
<dbReference type="SUPFAM" id="SSF89890">
    <property type="entry name" value="Proguanylin"/>
    <property type="match status" value="1"/>
</dbReference>
<reference evidence="9" key="1">
    <citation type="submission" date="2025-08" db="UniProtKB">
        <authorList>
            <consortium name="RefSeq"/>
        </authorList>
    </citation>
    <scope>IDENTIFICATION</scope>
</reference>
<accession>A0A9B0LUG7</accession>
<dbReference type="RefSeq" id="XP_004406740.1">
    <property type="nucleotide sequence ID" value="XM_004406683.1"/>
</dbReference>
<keyword evidence="4" id="KW-0732">Signal</keyword>
<dbReference type="InterPro" id="IPR000879">
    <property type="entry name" value="Guanylin"/>
</dbReference>
<dbReference type="Proteomes" id="UP000245340">
    <property type="component" value="Unplaced"/>
</dbReference>
<sequence>MARKKLFGEVAFEQIPGRSDSFHTETRIQAGVMVRGMSELPGKHQSTLAEWGRQQEALGLPALNHPQPPSWEWAWGLSKSHPAVNPTPAGQLMSDQGPGAAYKELLTGEVGWSRWTAAVGYRQSKMHSSLVSGLLPAVVLLLLLQDTHSVYIQYQGFQVQLESVKKLSDLEGQWGPKSYPQTRSLAPSVCHHPALPPDLQPVCASKEADSVFKDLKSIAKDNCELCVNVACTGCL</sequence>
<comment type="similarity">
    <text evidence="2">Belongs to the guanylin family.</text>
</comment>
<dbReference type="FunFam" id="3.90.1450.10:FF:000001">
    <property type="entry name" value="Guanylate cyclase activator 2B"/>
    <property type="match status" value="1"/>
</dbReference>
<proteinExistence type="inferred from homology"/>
<comment type="function">
    <text evidence="6">Endogenous activator of intestinal guanylate cyclase. It stimulates this enzyme through the same receptor binding region as the heat-stable enterotoxins. May be a potent physiological regulator of intestinal fluid and electrolyte transport. May be an autocrine/paracrine regulator of intestinal salt and water transport.</text>
</comment>
<evidence type="ECO:0000256" key="4">
    <source>
        <dbReference type="ARBA" id="ARBA00022729"/>
    </source>
</evidence>
<dbReference type="Gene3D" id="3.90.1450.10">
    <property type="entry name" value="Guanylin"/>
    <property type="match status" value="1"/>
</dbReference>
<evidence type="ECO:0000313" key="8">
    <source>
        <dbReference type="Proteomes" id="UP000245340"/>
    </source>
</evidence>
<dbReference type="Pfam" id="PF02058">
    <property type="entry name" value="Guanylin"/>
    <property type="match status" value="1"/>
</dbReference>
<organism evidence="8 9">
    <name type="scientific">Odobenus rosmarus divergens</name>
    <name type="common">Pacific walrus</name>
    <dbReference type="NCBI Taxonomy" id="9708"/>
    <lineage>
        <taxon>Eukaryota</taxon>
        <taxon>Metazoa</taxon>
        <taxon>Chordata</taxon>
        <taxon>Craniata</taxon>
        <taxon>Vertebrata</taxon>
        <taxon>Euteleostomi</taxon>
        <taxon>Mammalia</taxon>
        <taxon>Eutheria</taxon>
        <taxon>Laurasiatheria</taxon>
        <taxon>Carnivora</taxon>
        <taxon>Caniformia</taxon>
        <taxon>Pinnipedia</taxon>
        <taxon>Odobenidae</taxon>
        <taxon>Odobenus</taxon>
    </lineage>
</organism>
<dbReference type="PANTHER" id="PTHR11318">
    <property type="entry name" value="GUANYLIN FAMILY MEMBER"/>
    <property type="match status" value="1"/>
</dbReference>
<keyword evidence="8" id="KW-1185">Reference proteome</keyword>
<comment type="subcellular location">
    <subcellularLocation>
        <location evidence="1">Secreted</location>
    </subcellularLocation>
</comment>
<gene>
    <name evidence="9" type="primary">LOC101375583</name>
</gene>
<evidence type="ECO:0000256" key="3">
    <source>
        <dbReference type="ARBA" id="ARBA00022525"/>
    </source>
</evidence>
<evidence type="ECO:0000256" key="7">
    <source>
        <dbReference type="ARBA" id="ARBA00041176"/>
    </source>
</evidence>
<evidence type="ECO:0000256" key="5">
    <source>
        <dbReference type="ARBA" id="ARBA00023157"/>
    </source>
</evidence>
<protein>
    <recommendedName>
        <fullName evidence="7">Guanylate cyclase activator 2B</fullName>
    </recommendedName>
</protein>
<evidence type="ECO:0000256" key="2">
    <source>
        <dbReference type="ARBA" id="ARBA00009883"/>
    </source>
</evidence>
<evidence type="ECO:0000313" key="9">
    <source>
        <dbReference type="RefSeq" id="XP_004406740.1"/>
    </source>
</evidence>
<dbReference type="PANTHER" id="PTHR11318:SF4">
    <property type="entry name" value="GUANYLATE CYCLASE ACTIVATOR 2B"/>
    <property type="match status" value="1"/>
</dbReference>
<dbReference type="GO" id="GO:0030250">
    <property type="term" value="F:guanylate cyclase activator activity"/>
    <property type="evidence" value="ECO:0007669"/>
    <property type="project" value="InterPro"/>
</dbReference>
<keyword evidence="5" id="KW-1015">Disulfide bond</keyword>